<evidence type="ECO:0000259" key="1">
    <source>
        <dbReference type="Pfam" id="PF00326"/>
    </source>
</evidence>
<protein>
    <recommendedName>
        <fullName evidence="1">Peptidase S9 prolyl oligopeptidase catalytic domain-containing protein</fullName>
    </recommendedName>
</protein>
<reference evidence="2" key="1">
    <citation type="submission" date="2021-02" db="EMBL/GenBank/DDBJ databases">
        <authorList>
            <person name="Nowell W R."/>
        </authorList>
    </citation>
    <scope>NUCLEOTIDE SEQUENCE</scope>
</reference>
<evidence type="ECO:0000313" key="4">
    <source>
        <dbReference type="Proteomes" id="UP000663860"/>
    </source>
</evidence>
<dbReference type="SUPFAM" id="SSF53474">
    <property type="entry name" value="alpha/beta-Hydrolases"/>
    <property type="match status" value="1"/>
</dbReference>
<dbReference type="GO" id="GO:0008236">
    <property type="term" value="F:serine-type peptidase activity"/>
    <property type="evidence" value="ECO:0007669"/>
    <property type="project" value="InterPro"/>
</dbReference>
<sequence length="99" mass="11713">MNHRFRAHVNHKRTFDLREMAYAIEELWFTEHDSGGFTQYKNPKAFEKFDPIHHIANWSQPMLVIQGGRDYRVLDTQSRDRHRACFLALPCPVPCCTLP</sequence>
<dbReference type="GO" id="GO:0006508">
    <property type="term" value="P:proteolysis"/>
    <property type="evidence" value="ECO:0007669"/>
    <property type="project" value="InterPro"/>
</dbReference>
<dbReference type="Proteomes" id="UP000663868">
    <property type="component" value="Unassembled WGS sequence"/>
</dbReference>
<dbReference type="EMBL" id="CAJOBB010005384">
    <property type="protein sequence ID" value="CAF4126595.1"/>
    <property type="molecule type" value="Genomic_DNA"/>
</dbReference>
<dbReference type="Pfam" id="PF00326">
    <property type="entry name" value="Peptidase_S9"/>
    <property type="match status" value="1"/>
</dbReference>
<evidence type="ECO:0000313" key="3">
    <source>
        <dbReference type="EMBL" id="CAF4126595.1"/>
    </source>
</evidence>
<proteinExistence type="predicted"/>
<dbReference type="EMBL" id="CAJNOE010001160">
    <property type="protein sequence ID" value="CAF1395194.1"/>
    <property type="molecule type" value="Genomic_DNA"/>
</dbReference>
<dbReference type="InterPro" id="IPR001375">
    <property type="entry name" value="Peptidase_S9_cat"/>
</dbReference>
<name>A0A815KLU7_9BILA</name>
<feature type="domain" description="Peptidase S9 prolyl oligopeptidase catalytic" evidence="1">
    <location>
        <begin position="3"/>
        <end position="77"/>
    </location>
</feature>
<comment type="caution">
    <text evidence="2">The sequence shown here is derived from an EMBL/GenBank/DDBJ whole genome shotgun (WGS) entry which is preliminary data.</text>
</comment>
<dbReference type="Proteomes" id="UP000663860">
    <property type="component" value="Unassembled WGS sequence"/>
</dbReference>
<dbReference type="AlphaFoldDB" id="A0A815KLU7"/>
<evidence type="ECO:0000313" key="2">
    <source>
        <dbReference type="EMBL" id="CAF1395194.1"/>
    </source>
</evidence>
<dbReference type="InterPro" id="IPR029058">
    <property type="entry name" value="AB_hydrolase_fold"/>
</dbReference>
<dbReference type="Gene3D" id="3.40.50.1820">
    <property type="entry name" value="alpha/beta hydrolase"/>
    <property type="match status" value="1"/>
</dbReference>
<gene>
    <name evidence="2" type="ORF">IZO911_LOCUS39180</name>
    <name evidence="3" type="ORF">KXQ929_LOCUS35941</name>
</gene>
<organism evidence="2 4">
    <name type="scientific">Adineta steineri</name>
    <dbReference type="NCBI Taxonomy" id="433720"/>
    <lineage>
        <taxon>Eukaryota</taxon>
        <taxon>Metazoa</taxon>
        <taxon>Spiralia</taxon>
        <taxon>Gnathifera</taxon>
        <taxon>Rotifera</taxon>
        <taxon>Eurotatoria</taxon>
        <taxon>Bdelloidea</taxon>
        <taxon>Adinetida</taxon>
        <taxon>Adinetidae</taxon>
        <taxon>Adineta</taxon>
    </lineage>
</organism>
<accession>A0A815KLU7</accession>